<evidence type="ECO:0000256" key="1">
    <source>
        <dbReference type="SAM" id="MobiDB-lite"/>
    </source>
</evidence>
<proteinExistence type="predicted"/>
<evidence type="ECO:0000313" key="2">
    <source>
        <dbReference type="EMBL" id="KAF4311818.1"/>
    </source>
</evidence>
<dbReference type="AlphaFoldDB" id="A0A8H4N936"/>
<reference evidence="2" key="1">
    <citation type="submission" date="2020-04" db="EMBL/GenBank/DDBJ databases">
        <title>Genome Assembly and Annotation of Botryosphaeria dothidea sdau 11-99, a Latent Pathogen of Apple Fruit Ring Rot in China.</title>
        <authorList>
            <person name="Yu C."/>
            <person name="Diao Y."/>
            <person name="Lu Q."/>
            <person name="Zhao J."/>
            <person name="Cui S."/>
            <person name="Peng C."/>
            <person name="He B."/>
            <person name="Liu H."/>
        </authorList>
    </citation>
    <scope>NUCLEOTIDE SEQUENCE [LARGE SCALE GENOMIC DNA]</scope>
    <source>
        <strain evidence="2">Sdau11-99</strain>
    </source>
</reference>
<feature type="region of interest" description="Disordered" evidence="1">
    <location>
        <begin position="82"/>
        <end position="134"/>
    </location>
</feature>
<dbReference type="EMBL" id="WWBZ02000008">
    <property type="protein sequence ID" value="KAF4311818.1"/>
    <property type="molecule type" value="Genomic_DNA"/>
</dbReference>
<organism evidence="2 3">
    <name type="scientific">Botryosphaeria dothidea</name>
    <dbReference type="NCBI Taxonomy" id="55169"/>
    <lineage>
        <taxon>Eukaryota</taxon>
        <taxon>Fungi</taxon>
        <taxon>Dikarya</taxon>
        <taxon>Ascomycota</taxon>
        <taxon>Pezizomycotina</taxon>
        <taxon>Dothideomycetes</taxon>
        <taxon>Dothideomycetes incertae sedis</taxon>
        <taxon>Botryosphaeriales</taxon>
        <taxon>Botryosphaeriaceae</taxon>
        <taxon>Botryosphaeria</taxon>
    </lineage>
</organism>
<name>A0A8H4N936_9PEZI</name>
<keyword evidence="3" id="KW-1185">Reference proteome</keyword>
<sequence>MNAAIPDEDLSPLSVAFAAPLLFLRAKAYTAANSLRNAGCEGDLEAAIAEFNAIETPLRALMGRAIHTADLPFAAQALHALPDSEESRHDHSDNSNGDSGEDHDTDDEHDDDRLHVKGEKSEARSTEVGLPPGMLATAGPQDFSLQHRAYELFYAIHISRLERLVCRLRTANEEPGRRGGVQVAEEAQTQYAELLCDEMRLQREYRRAVTVLLVNGIMC</sequence>
<feature type="compositionally biased region" description="Basic and acidic residues" evidence="1">
    <location>
        <begin position="111"/>
        <end position="125"/>
    </location>
</feature>
<feature type="compositionally biased region" description="Acidic residues" evidence="1">
    <location>
        <begin position="99"/>
        <end position="110"/>
    </location>
</feature>
<evidence type="ECO:0000313" key="3">
    <source>
        <dbReference type="Proteomes" id="UP000572817"/>
    </source>
</evidence>
<accession>A0A8H4N936</accession>
<gene>
    <name evidence="2" type="ORF">GTA08_BOTSDO12583</name>
</gene>
<protein>
    <submittedName>
        <fullName evidence="2">Uncharacterized protein</fullName>
    </submittedName>
</protein>
<dbReference type="Proteomes" id="UP000572817">
    <property type="component" value="Unassembled WGS sequence"/>
</dbReference>
<comment type="caution">
    <text evidence="2">The sequence shown here is derived from an EMBL/GenBank/DDBJ whole genome shotgun (WGS) entry which is preliminary data.</text>
</comment>